<dbReference type="PROSITE" id="PS51257">
    <property type="entry name" value="PROKAR_LIPOPROTEIN"/>
    <property type="match status" value="1"/>
</dbReference>
<evidence type="ECO:0000259" key="1">
    <source>
        <dbReference type="Pfam" id="PF12690"/>
    </source>
</evidence>
<dbReference type="EMBL" id="UINC01009468">
    <property type="protein sequence ID" value="SVA42458.1"/>
    <property type="molecule type" value="Genomic_DNA"/>
</dbReference>
<dbReference type="InterPro" id="IPR038144">
    <property type="entry name" value="IPI"/>
</dbReference>
<reference evidence="2" key="1">
    <citation type="submission" date="2018-05" db="EMBL/GenBank/DDBJ databases">
        <authorList>
            <person name="Lanie J.A."/>
            <person name="Ng W.-L."/>
            <person name="Kazmierczak K.M."/>
            <person name="Andrzejewski T.M."/>
            <person name="Davidsen T.M."/>
            <person name="Wayne K.J."/>
            <person name="Tettelin H."/>
            <person name="Glass J.I."/>
            <person name="Rusch D."/>
            <person name="Podicherti R."/>
            <person name="Tsui H.-C.T."/>
            <person name="Winkler M.E."/>
        </authorList>
    </citation>
    <scope>NUCLEOTIDE SEQUENCE</scope>
</reference>
<gene>
    <name evidence="2" type="ORF">METZ01_LOCUS95312</name>
</gene>
<sequence>MLASGRSLYGYAFITLLACGGSREYALQVPQPVSKVQAVVSVTTDRQAYTTDDVIELMLELQNNSEQPLILDFSTGQRYDFAIVRSPADTVWSWSKERMFMQMLGQETVQPNQVLVYREQVSPQLPAGTFTIVGRIVAQDQTLMASAVIVVQ</sequence>
<accession>A0A381VRT3</accession>
<dbReference type="InterPro" id="IPR020481">
    <property type="entry name" value="Intracell_prot_inh_BsuPI"/>
</dbReference>
<name>A0A381VRT3_9ZZZZ</name>
<dbReference type="Gene3D" id="2.60.40.2360">
    <property type="entry name" value="Intracellular proteinase inhibitor BsuPI"/>
    <property type="match status" value="1"/>
</dbReference>
<feature type="domain" description="Intracellular proteinase inhibitor BsuPI" evidence="1">
    <location>
        <begin position="43"/>
        <end position="140"/>
    </location>
</feature>
<dbReference type="AlphaFoldDB" id="A0A381VRT3"/>
<protein>
    <recommendedName>
        <fullName evidence="1">Intracellular proteinase inhibitor BsuPI domain-containing protein</fullName>
    </recommendedName>
</protein>
<organism evidence="2">
    <name type="scientific">marine metagenome</name>
    <dbReference type="NCBI Taxonomy" id="408172"/>
    <lineage>
        <taxon>unclassified sequences</taxon>
        <taxon>metagenomes</taxon>
        <taxon>ecological metagenomes</taxon>
    </lineage>
</organism>
<proteinExistence type="predicted"/>
<evidence type="ECO:0000313" key="2">
    <source>
        <dbReference type="EMBL" id="SVA42458.1"/>
    </source>
</evidence>
<dbReference type="Pfam" id="PF12690">
    <property type="entry name" value="BsuPI"/>
    <property type="match status" value="1"/>
</dbReference>